<feature type="domain" description="Gingipain" evidence="3">
    <location>
        <begin position="76"/>
        <end position="483"/>
    </location>
</feature>
<dbReference type="InterPro" id="IPR001769">
    <property type="entry name" value="Gingipain"/>
</dbReference>
<accession>A0A0F9MV24</accession>
<dbReference type="GO" id="GO:0006508">
    <property type="term" value="P:proteolysis"/>
    <property type="evidence" value="ECO:0007669"/>
    <property type="project" value="InterPro"/>
</dbReference>
<dbReference type="AlphaFoldDB" id="A0A0F9MV24"/>
<keyword evidence="2" id="KW-0812">Transmembrane</keyword>
<dbReference type="SUPFAM" id="SSF52129">
    <property type="entry name" value="Caspase-like"/>
    <property type="match status" value="1"/>
</dbReference>
<dbReference type="InterPro" id="IPR029031">
    <property type="entry name" value="Gingipain_N_sf"/>
</dbReference>
<keyword evidence="1" id="KW-0732">Signal</keyword>
<keyword evidence="2" id="KW-0472">Membrane</keyword>
<dbReference type="EMBL" id="LAZR01008174">
    <property type="protein sequence ID" value="KKM80480.1"/>
    <property type="molecule type" value="Genomic_DNA"/>
</dbReference>
<feature type="transmembrane region" description="Helical" evidence="2">
    <location>
        <begin position="687"/>
        <end position="711"/>
    </location>
</feature>
<reference evidence="4" key="1">
    <citation type="journal article" date="2015" name="Nature">
        <title>Complex archaea that bridge the gap between prokaryotes and eukaryotes.</title>
        <authorList>
            <person name="Spang A."/>
            <person name="Saw J.H."/>
            <person name="Jorgensen S.L."/>
            <person name="Zaremba-Niedzwiedzka K."/>
            <person name="Martijn J."/>
            <person name="Lind A.E."/>
            <person name="van Eijk R."/>
            <person name="Schleper C."/>
            <person name="Guy L."/>
            <person name="Ettema T.J."/>
        </authorList>
    </citation>
    <scope>NUCLEOTIDE SEQUENCE</scope>
</reference>
<dbReference type="Gene3D" id="3.40.50.10390">
    <property type="entry name" value="Gingipain r, domain 1"/>
    <property type="match status" value="1"/>
</dbReference>
<evidence type="ECO:0000313" key="4">
    <source>
        <dbReference type="EMBL" id="KKM80480.1"/>
    </source>
</evidence>
<feature type="transmembrane region" description="Helical" evidence="2">
    <location>
        <begin position="9"/>
        <end position="31"/>
    </location>
</feature>
<evidence type="ECO:0000256" key="1">
    <source>
        <dbReference type="ARBA" id="ARBA00022729"/>
    </source>
</evidence>
<dbReference type="Gene3D" id="3.40.50.1460">
    <property type="match status" value="1"/>
</dbReference>
<name>A0A0F9MV24_9ZZZZ</name>
<dbReference type="Pfam" id="PF01364">
    <property type="entry name" value="Peptidase_C25"/>
    <property type="match status" value="1"/>
</dbReference>
<comment type="caution">
    <text evidence="4">The sequence shown here is derived from an EMBL/GenBank/DDBJ whole genome shotgun (WGS) entry which is preliminary data.</text>
</comment>
<protein>
    <recommendedName>
        <fullName evidence="3">Gingipain domain-containing protein</fullName>
    </recommendedName>
</protein>
<proteinExistence type="predicted"/>
<dbReference type="GO" id="GO:0008234">
    <property type="term" value="F:cysteine-type peptidase activity"/>
    <property type="evidence" value="ECO:0007669"/>
    <property type="project" value="InterPro"/>
</dbReference>
<dbReference type="InterPro" id="IPR029030">
    <property type="entry name" value="Caspase-like_dom_sf"/>
</dbReference>
<sequence length="725" mass="83174">MVKFSSKKFFYFSIIILSFLPIITFGLFSVLSSSTFLNSSKIIKLSNIDLDIDNSMLPEIDYDTLNDVWYDSKIEMLIITPNRTDFIDAVKPLRDWKNQKGVKTIILSNFSLYEGVDDAEKIRNMIKSYYENENIQWVLLAGDAQDDLIPIRKVYNPDTKIFANNFRELGNQDYKPTDFYYADLTGTWDNDNDGKWGEAPQNNSNNLDEISWIPEVYVGRLPASDVNELEIMINKTLKYEINPNIGDWMTRMLLAGGISNYADLPDDPDGEDEARLTEFIWKNYVLNEMNFTHLTRTYKFTPETPPLPNNEGSLTSFRNKFNEGYSTVLFAGHGAFDQLADSRGGVYYNNDANSASNFLMPSLFYADACTTAPYDINDNNLGEILIKKDQSGAIGFIGGLRVTWYFSADLNFDPNFEKINRGNAKLFWKEFFQEKKFQQGRALYDSKLAYINSEYITSESSSMDLEYQRKNILTYSLLGDPEVDIYTKKPKFALNSFTNPIYEGQLISTTIKDIDGRIVPYARVHLRTLDGKYRTAYADIDGNVKFRVPTQANEVYNITITGHNLIPSYFNFTVLSDNDKPELLGVSYTPKNPSTVKKIHFDIELQDNASGIESVLLFISNNNFENYSFYRISNEFQENENNFIFSLDKLKPGDFSYSVIARDYANNTKMFNSENFKFTIAKPIVDYIFAISLILIIGVVGISVFIVYKGIQKYSDIIRKMEDNL</sequence>
<organism evidence="4">
    <name type="scientific">marine sediment metagenome</name>
    <dbReference type="NCBI Taxonomy" id="412755"/>
    <lineage>
        <taxon>unclassified sequences</taxon>
        <taxon>metagenomes</taxon>
        <taxon>ecological metagenomes</taxon>
    </lineage>
</organism>
<gene>
    <name evidence="4" type="ORF">LCGC14_1339430</name>
</gene>
<evidence type="ECO:0000259" key="3">
    <source>
        <dbReference type="Pfam" id="PF01364"/>
    </source>
</evidence>
<keyword evidence="2" id="KW-1133">Transmembrane helix</keyword>
<evidence type="ECO:0000256" key="2">
    <source>
        <dbReference type="SAM" id="Phobius"/>
    </source>
</evidence>